<evidence type="ECO:0000313" key="8">
    <source>
        <dbReference type="Proteomes" id="UP000377595"/>
    </source>
</evidence>
<dbReference type="PANTHER" id="PTHR30168">
    <property type="entry name" value="PUTATIVE MEMBRANE PROTEIN YPFJ"/>
    <property type="match status" value="1"/>
</dbReference>
<feature type="compositionally biased region" description="Pro residues" evidence="5">
    <location>
        <begin position="10"/>
        <end position="19"/>
    </location>
</feature>
<sequence>MFPQGARPAPRGPYGPPRHTPPHWRPPRRKSSAGVIVGGLLGLGAFVFAVLIVGAALANNTRDYEADSPVSRPDGPRGTAEPDGPRGTTDPGDPARPAVRLDRSLKNNTLYQIGALPKTRCAAGSANIYNSGQLKALIMKTGLCMGRAWKPRLEQAGIAFTPPKYAIVARSGRGACGDFPMRGSIVPYYCPSNMTIYASTSAMASGRGDQRGYGDLVSWHGGIIGMMAHEYGHHVQQLSGLSQTRWEQSRRASSESQRLAISRRFELQANCLSGMFMRSVSGTYPIPAARRQNLFYFFSNVGDWPGYPRDHGSPKNSGAWFRQGWQRQQAYQCNTWSVGSSTVS</sequence>
<dbReference type="Proteomes" id="UP000377595">
    <property type="component" value="Unassembled WGS sequence"/>
</dbReference>
<dbReference type="InterPro" id="IPR007343">
    <property type="entry name" value="Uncharacterised_pept_Zn_put"/>
</dbReference>
<reference evidence="7 8" key="1">
    <citation type="submission" date="2019-10" db="EMBL/GenBank/DDBJ databases">
        <title>Whole genome shotgun sequence of Acrocarpospora pleiomorpha NBRC 16267.</title>
        <authorList>
            <person name="Ichikawa N."/>
            <person name="Kimura A."/>
            <person name="Kitahashi Y."/>
            <person name="Komaki H."/>
            <person name="Oguchi A."/>
        </authorList>
    </citation>
    <scope>NUCLEOTIDE SEQUENCE [LARGE SCALE GENOMIC DNA]</scope>
    <source>
        <strain evidence="7 8">NBRC 16267</strain>
    </source>
</reference>
<dbReference type="EMBL" id="BLAF01000121">
    <property type="protein sequence ID" value="GES27320.1"/>
    <property type="molecule type" value="Genomic_DNA"/>
</dbReference>
<dbReference type="AlphaFoldDB" id="A0A5M3Y226"/>
<evidence type="ECO:0000313" key="7">
    <source>
        <dbReference type="EMBL" id="GES27320.1"/>
    </source>
</evidence>
<comment type="subcellular location">
    <subcellularLocation>
        <location evidence="1">Membrane</location>
        <topology evidence="1">Single-pass membrane protein</topology>
    </subcellularLocation>
</comment>
<gene>
    <name evidence="7" type="ORF">Aple_102200</name>
</gene>
<name>A0A5M3Y226_9ACTN</name>
<keyword evidence="2 6" id="KW-0812">Transmembrane</keyword>
<feature type="region of interest" description="Disordered" evidence="5">
    <location>
        <begin position="1"/>
        <end position="30"/>
    </location>
</feature>
<keyword evidence="8" id="KW-1185">Reference proteome</keyword>
<evidence type="ECO:0000256" key="2">
    <source>
        <dbReference type="ARBA" id="ARBA00022692"/>
    </source>
</evidence>
<keyword evidence="3 6" id="KW-1133">Transmembrane helix</keyword>
<dbReference type="GO" id="GO:0016020">
    <property type="term" value="C:membrane"/>
    <property type="evidence" value="ECO:0007669"/>
    <property type="project" value="UniProtKB-SubCell"/>
</dbReference>
<dbReference type="PANTHER" id="PTHR30168:SF0">
    <property type="entry name" value="INNER MEMBRANE PROTEIN"/>
    <property type="match status" value="1"/>
</dbReference>
<feature type="region of interest" description="Disordered" evidence="5">
    <location>
        <begin position="64"/>
        <end position="99"/>
    </location>
</feature>
<comment type="caution">
    <text evidence="7">The sequence shown here is derived from an EMBL/GenBank/DDBJ whole genome shotgun (WGS) entry which is preliminary data.</text>
</comment>
<evidence type="ECO:0000256" key="5">
    <source>
        <dbReference type="SAM" id="MobiDB-lite"/>
    </source>
</evidence>
<evidence type="ECO:0008006" key="9">
    <source>
        <dbReference type="Google" id="ProtNLM"/>
    </source>
</evidence>
<evidence type="ECO:0000256" key="1">
    <source>
        <dbReference type="ARBA" id="ARBA00004167"/>
    </source>
</evidence>
<feature type="transmembrane region" description="Helical" evidence="6">
    <location>
        <begin position="33"/>
        <end position="58"/>
    </location>
</feature>
<organism evidence="7 8">
    <name type="scientific">Acrocarpospora pleiomorpha</name>
    <dbReference type="NCBI Taxonomy" id="90975"/>
    <lineage>
        <taxon>Bacteria</taxon>
        <taxon>Bacillati</taxon>
        <taxon>Actinomycetota</taxon>
        <taxon>Actinomycetes</taxon>
        <taxon>Streptosporangiales</taxon>
        <taxon>Streptosporangiaceae</taxon>
        <taxon>Acrocarpospora</taxon>
    </lineage>
</organism>
<evidence type="ECO:0000256" key="3">
    <source>
        <dbReference type="ARBA" id="ARBA00022989"/>
    </source>
</evidence>
<evidence type="ECO:0000256" key="4">
    <source>
        <dbReference type="ARBA" id="ARBA00023136"/>
    </source>
</evidence>
<proteinExistence type="predicted"/>
<evidence type="ECO:0000256" key="6">
    <source>
        <dbReference type="SAM" id="Phobius"/>
    </source>
</evidence>
<protein>
    <recommendedName>
        <fullName evidence="9">Peptidase</fullName>
    </recommendedName>
</protein>
<keyword evidence="4 6" id="KW-0472">Membrane</keyword>
<accession>A0A5M3Y226</accession>
<dbReference type="Pfam" id="PF04228">
    <property type="entry name" value="Zn_peptidase"/>
    <property type="match status" value="1"/>
</dbReference>
<feature type="compositionally biased region" description="Basic residues" evidence="5">
    <location>
        <begin position="20"/>
        <end position="30"/>
    </location>
</feature>